<gene>
    <name evidence="1" type="primary">RvY_13388</name>
    <name evidence="1" type="synonym">RvY_13388.3</name>
    <name evidence="1" type="ORF">RvY_13388-3</name>
</gene>
<proteinExistence type="predicted"/>
<dbReference type="EMBL" id="BDGG01000008">
    <property type="protein sequence ID" value="GAV02880.1"/>
    <property type="molecule type" value="Genomic_DNA"/>
</dbReference>
<evidence type="ECO:0000313" key="2">
    <source>
        <dbReference type="Proteomes" id="UP000186922"/>
    </source>
</evidence>
<accession>A0A1D1VMP0</accession>
<reference evidence="1 2" key="1">
    <citation type="journal article" date="2016" name="Nat. Commun.">
        <title>Extremotolerant tardigrade genome and improved radiotolerance of human cultured cells by tardigrade-unique protein.</title>
        <authorList>
            <person name="Hashimoto T."/>
            <person name="Horikawa D.D."/>
            <person name="Saito Y."/>
            <person name="Kuwahara H."/>
            <person name="Kozuka-Hata H."/>
            <person name="Shin-I T."/>
            <person name="Minakuchi Y."/>
            <person name="Ohishi K."/>
            <person name="Motoyama A."/>
            <person name="Aizu T."/>
            <person name="Enomoto A."/>
            <person name="Kondo K."/>
            <person name="Tanaka S."/>
            <person name="Hara Y."/>
            <person name="Koshikawa S."/>
            <person name="Sagara H."/>
            <person name="Miura T."/>
            <person name="Yokobori S."/>
            <person name="Miyagawa K."/>
            <person name="Suzuki Y."/>
            <person name="Kubo T."/>
            <person name="Oyama M."/>
            <person name="Kohara Y."/>
            <person name="Fujiyama A."/>
            <person name="Arakawa K."/>
            <person name="Katayama T."/>
            <person name="Toyoda A."/>
            <person name="Kunieda T."/>
        </authorList>
    </citation>
    <scope>NUCLEOTIDE SEQUENCE [LARGE SCALE GENOMIC DNA]</scope>
    <source>
        <strain evidence="1 2">YOKOZUNA-1</strain>
    </source>
</reference>
<protein>
    <submittedName>
        <fullName evidence="1">Uncharacterized protein</fullName>
    </submittedName>
</protein>
<dbReference type="Proteomes" id="UP000186922">
    <property type="component" value="Unassembled WGS sequence"/>
</dbReference>
<evidence type="ECO:0000313" key="1">
    <source>
        <dbReference type="EMBL" id="GAV02880.1"/>
    </source>
</evidence>
<comment type="caution">
    <text evidence="1">The sequence shown here is derived from an EMBL/GenBank/DDBJ whole genome shotgun (WGS) entry which is preliminary data.</text>
</comment>
<sequence>MGTSLLIKGRWRSFLNQSETLGSFRTPWLNFDTKHVVLQVLSWLFAAGNDYAHGFRQIEVHLDGLVQLAESEETRKFRVTITTRRTSMWVFRHRMRTKLGISENRGSCRNDCAFDHHFRGSGCALSRLRVESSRKIMIRTGGATTRTSWSFLQTTWRPRPSASPALETERILDKR</sequence>
<organism evidence="1 2">
    <name type="scientific">Ramazzottius varieornatus</name>
    <name type="common">Water bear</name>
    <name type="synonym">Tardigrade</name>
    <dbReference type="NCBI Taxonomy" id="947166"/>
    <lineage>
        <taxon>Eukaryota</taxon>
        <taxon>Metazoa</taxon>
        <taxon>Ecdysozoa</taxon>
        <taxon>Tardigrada</taxon>
        <taxon>Eutardigrada</taxon>
        <taxon>Parachela</taxon>
        <taxon>Hypsibioidea</taxon>
        <taxon>Ramazzottiidae</taxon>
        <taxon>Ramazzottius</taxon>
    </lineage>
</organism>
<keyword evidence="2" id="KW-1185">Reference proteome</keyword>
<dbReference type="AlphaFoldDB" id="A0A1D1VMP0"/>
<name>A0A1D1VMP0_RAMVA</name>